<dbReference type="GO" id="GO:0000105">
    <property type="term" value="P:L-histidine biosynthetic process"/>
    <property type="evidence" value="ECO:0007669"/>
    <property type="project" value="UniProtKB-UniRule"/>
</dbReference>
<dbReference type="RefSeq" id="WP_246068288.1">
    <property type="nucleotide sequence ID" value="NZ_FXTH01000004.1"/>
</dbReference>
<dbReference type="Proteomes" id="UP000317593">
    <property type="component" value="Unassembled WGS sequence"/>
</dbReference>
<accession>A0A521BXL3</accession>
<evidence type="ECO:0000256" key="10">
    <source>
        <dbReference type="ARBA" id="ARBA00047481"/>
    </source>
</evidence>
<dbReference type="InterPro" id="IPR005861">
    <property type="entry name" value="HisP_aminotrans"/>
</dbReference>
<dbReference type="InterPro" id="IPR004839">
    <property type="entry name" value="Aminotransferase_I/II_large"/>
</dbReference>
<feature type="domain" description="Aminotransferase class I/classII large" evidence="12">
    <location>
        <begin position="46"/>
        <end position="353"/>
    </location>
</feature>
<dbReference type="InterPro" id="IPR015422">
    <property type="entry name" value="PyrdxlP-dep_Trfase_small"/>
</dbReference>
<dbReference type="GO" id="GO:0004400">
    <property type="term" value="F:histidinol-phosphate transaminase activity"/>
    <property type="evidence" value="ECO:0007669"/>
    <property type="project" value="UniProtKB-UniRule"/>
</dbReference>
<evidence type="ECO:0000313" key="13">
    <source>
        <dbReference type="EMBL" id="SMO51775.1"/>
    </source>
</evidence>
<evidence type="ECO:0000256" key="4">
    <source>
        <dbReference type="ARBA" id="ARBA00011738"/>
    </source>
</evidence>
<dbReference type="EMBL" id="FXTH01000004">
    <property type="protein sequence ID" value="SMO51775.1"/>
    <property type="molecule type" value="Genomic_DNA"/>
</dbReference>
<feature type="modified residue" description="N6-(pyridoxal phosphate)lysine" evidence="11">
    <location>
        <position position="218"/>
    </location>
</feature>
<evidence type="ECO:0000256" key="7">
    <source>
        <dbReference type="ARBA" id="ARBA00022679"/>
    </source>
</evidence>
<keyword evidence="14" id="KW-1185">Reference proteome</keyword>
<dbReference type="AlphaFoldDB" id="A0A521BXL3"/>
<dbReference type="InterPro" id="IPR015424">
    <property type="entry name" value="PyrdxlP-dep_Trfase"/>
</dbReference>
<evidence type="ECO:0000256" key="2">
    <source>
        <dbReference type="ARBA" id="ARBA00005011"/>
    </source>
</evidence>
<evidence type="ECO:0000256" key="8">
    <source>
        <dbReference type="ARBA" id="ARBA00022898"/>
    </source>
</evidence>
<dbReference type="PANTHER" id="PTHR42885:SF2">
    <property type="entry name" value="HISTIDINOL-PHOSPHATE AMINOTRANSFERASE"/>
    <property type="match status" value="1"/>
</dbReference>
<dbReference type="InterPro" id="IPR015421">
    <property type="entry name" value="PyrdxlP-dep_Trfase_major"/>
</dbReference>
<comment type="catalytic activity">
    <reaction evidence="10 11">
        <text>L-histidinol phosphate + 2-oxoglutarate = 3-(imidazol-4-yl)-2-oxopropyl phosphate + L-glutamate</text>
        <dbReference type="Rhea" id="RHEA:23744"/>
        <dbReference type="ChEBI" id="CHEBI:16810"/>
        <dbReference type="ChEBI" id="CHEBI:29985"/>
        <dbReference type="ChEBI" id="CHEBI:57766"/>
        <dbReference type="ChEBI" id="CHEBI:57980"/>
        <dbReference type="EC" id="2.6.1.9"/>
    </reaction>
</comment>
<comment type="subunit">
    <text evidence="4 11">Homodimer.</text>
</comment>
<evidence type="ECO:0000256" key="3">
    <source>
        <dbReference type="ARBA" id="ARBA00007970"/>
    </source>
</evidence>
<dbReference type="PANTHER" id="PTHR42885">
    <property type="entry name" value="HISTIDINOL-PHOSPHATE AMINOTRANSFERASE-RELATED"/>
    <property type="match status" value="1"/>
</dbReference>
<dbReference type="PROSITE" id="PS00599">
    <property type="entry name" value="AA_TRANSFER_CLASS_2"/>
    <property type="match status" value="1"/>
</dbReference>
<keyword evidence="8 11" id="KW-0663">Pyridoxal phosphate</keyword>
<keyword evidence="9 11" id="KW-0368">Histidine biosynthesis</keyword>
<evidence type="ECO:0000256" key="9">
    <source>
        <dbReference type="ARBA" id="ARBA00023102"/>
    </source>
</evidence>
<name>A0A521BXL3_9BACT</name>
<reference evidence="13 14" key="1">
    <citation type="submission" date="2017-05" db="EMBL/GenBank/DDBJ databases">
        <authorList>
            <person name="Varghese N."/>
            <person name="Submissions S."/>
        </authorList>
    </citation>
    <scope>NUCLEOTIDE SEQUENCE [LARGE SCALE GENOMIC DNA]</scope>
    <source>
        <strain evidence="13 14">DSM 21194</strain>
    </source>
</reference>
<dbReference type="Gene3D" id="3.90.1150.10">
    <property type="entry name" value="Aspartate Aminotransferase, domain 1"/>
    <property type="match status" value="1"/>
</dbReference>
<dbReference type="UniPathway" id="UPA00031">
    <property type="reaction ID" value="UER00012"/>
</dbReference>
<evidence type="ECO:0000256" key="11">
    <source>
        <dbReference type="HAMAP-Rule" id="MF_01023"/>
    </source>
</evidence>
<evidence type="ECO:0000256" key="6">
    <source>
        <dbReference type="ARBA" id="ARBA00022605"/>
    </source>
</evidence>
<keyword evidence="6 11" id="KW-0028">Amino-acid biosynthesis</keyword>
<dbReference type="NCBIfam" id="TIGR01141">
    <property type="entry name" value="hisC"/>
    <property type="match status" value="1"/>
</dbReference>
<evidence type="ECO:0000259" key="12">
    <source>
        <dbReference type="Pfam" id="PF00155"/>
    </source>
</evidence>
<dbReference type="EC" id="2.6.1.9" evidence="11"/>
<proteinExistence type="inferred from homology"/>
<dbReference type="GO" id="GO:0030170">
    <property type="term" value="F:pyridoxal phosphate binding"/>
    <property type="evidence" value="ECO:0007669"/>
    <property type="project" value="InterPro"/>
</dbReference>
<dbReference type="Gene3D" id="3.40.640.10">
    <property type="entry name" value="Type I PLP-dependent aspartate aminotransferase-like (Major domain)"/>
    <property type="match status" value="1"/>
</dbReference>
<gene>
    <name evidence="11" type="primary">hisC</name>
    <name evidence="13" type="ORF">SAMN06265218_104150</name>
</gene>
<dbReference type="Pfam" id="PF00155">
    <property type="entry name" value="Aminotran_1_2"/>
    <property type="match status" value="1"/>
</dbReference>
<organism evidence="13 14">
    <name type="scientific">Fodinibius sediminis</name>
    <dbReference type="NCBI Taxonomy" id="1214077"/>
    <lineage>
        <taxon>Bacteria</taxon>
        <taxon>Pseudomonadati</taxon>
        <taxon>Balneolota</taxon>
        <taxon>Balneolia</taxon>
        <taxon>Balneolales</taxon>
        <taxon>Balneolaceae</taxon>
        <taxon>Fodinibius</taxon>
    </lineage>
</organism>
<protein>
    <recommendedName>
        <fullName evidence="11">Histidinol-phosphate aminotransferase</fullName>
        <ecNumber evidence="11">2.6.1.9</ecNumber>
    </recommendedName>
    <alternativeName>
        <fullName evidence="11">Imidazole acetol-phosphate transaminase</fullName>
    </alternativeName>
</protein>
<dbReference type="InterPro" id="IPR001917">
    <property type="entry name" value="Aminotrans_II_pyridoxalP_BS"/>
</dbReference>
<keyword evidence="5 11" id="KW-0032">Aminotransferase</keyword>
<dbReference type="SUPFAM" id="SSF53383">
    <property type="entry name" value="PLP-dependent transferases"/>
    <property type="match status" value="1"/>
</dbReference>
<comment type="cofactor">
    <cofactor evidence="1 11">
        <name>pyridoxal 5'-phosphate</name>
        <dbReference type="ChEBI" id="CHEBI:597326"/>
    </cofactor>
</comment>
<evidence type="ECO:0000256" key="5">
    <source>
        <dbReference type="ARBA" id="ARBA00022576"/>
    </source>
</evidence>
<sequence>MKKEAMSTSFNLEKLVRPNIQALKPYHSARQDFSEGLLLDANENSYGDPIRSSQELHRYPSPTHPRLRKRIAQWRRVRPENVFIGVGSDEGIDLLYRIFCTPGQDRILTTPPTYGMYRVSANIHDIAIDEVLLTKDHFQPQVDQILKAVTDHTKILLLCSPNNPTGNTFERDRMRELIESFPGIVVVDEAYIDFSDEESWASEVNTYPNLVVLQTLSKSFGLAGIRLGITFASDAIIDYMMKVKAPYNVNKLTAQRALEAFDKMDRIASNIAKIKKQRSTLRQQLEQIAIVRHIYPSEANFLLVRVDHARKIYQKLADRGIIVRYRGNEPHCDDTLRITVGTPEENERLISALKQLTE</sequence>
<comment type="pathway">
    <text evidence="2 11">Amino-acid biosynthesis; L-histidine biosynthesis; L-histidine from 5-phospho-alpha-D-ribose 1-diphosphate: step 7/9.</text>
</comment>
<dbReference type="HAMAP" id="MF_01023">
    <property type="entry name" value="HisC_aminotrans_2"/>
    <property type="match status" value="1"/>
</dbReference>
<keyword evidence="7 11" id="KW-0808">Transferase</keyword>
<dbReference type="CDD" id="cd00609">
    <property type="entry name" value="AAT_like"/>
    <property type="match status" value="1"/>
</dbReference>
<evidence type="ECO:0000313" key="14">
    <source>
        <dbReference type="Proteomes" id="UP000317593"/>
    </source>
</evidence>
<evidence type="ECO:0000256" key="1">
    <source>
        <dbReference type="ARBA" id="ARBA00001933"/>
    </source>
</evidence>
<comment type="similarity">
    <text evidence="3 11">Belongs to the class-II pyridoxal-phosphate-dependent aminotransferase family. Histidinol-phosphate aminotransferase subfamily.</text>
</comment>